<feature type="transmembrane region" description="Helical" evidence="1">
    <location>
        <begin position="67"/>
        <end position="91"/>
    </location>
</feature>
<reference evidence="2" key="1">
    <citation type="submission" date="2021-01" db="EMBL/GenBank/DDBJ databases">
        <title>Whole genome shotgun sequence of Sinosporangium siamense NBRC 109515.</title>
        <authorList>
            <person name="Komaki H."/>
            <person name="Tamura T."/>
        </authorList>
    </citation>
    <scope>NUCLEOTIDE SEQUENCE</scope>
    <source>
        <strain evidence="2">NBRC 109515</strain>
    </source>
</reference>
<organism evidence="2 3">
    <name type="scientific">Sinosporangium siamense</name>
    <dbReference type="NCBI Taxonomy" id="1367973"/>
    <lineage>
        <taxon>Bacteria</taxon>
        <taxon>Bacillati</taxon>
        <taxon>Actinomycetota</taxon>
        <taxon>Actinomycetes</taxon>
        <taxon>Streptosporangiales</taxon>
        <taxon>Streptosporangiaceae</taxon>
        <taxon>Sinosporangium</taxon>
    </lineage>
</organism>
<accession>A0A919RCF4</accession>
<dbReference type="Proteomes" id="UP000606172">
    <property type="component" value="Unassembled WGS sequence"/>
</dbReference>
<evidence type="ECO:0000313" key="3">
    <source>
        <dbReference type="Proteomes" id="UP000606172"/>
    </source>
</evidence>
<dbReference type="EMBL" id="BOOW01000007">
    <property type="protein sequence ID" value="GII90882.1"/>
    <property type="molecule type" value="Genomic_DNA"/>
</dbReference>
<dbReference type="AlphaFoldDB" id="A0A919RCF4"/>
<sequence>MTTPVQIPSGPRPAEETARRALLLALAALVLTFTLPLAGVVVGFLALAASGRARTALVSAGKSATVAFAGLGVSAVALLLSFSATVFQLYFGNELLAYTECLKGAGTIASQQDCFSQFERAVQARSPFDIQWALRSLAP</sequence>
<keyword evidence="3" id="KW-1185">Reference proteome</keyword>
<dbReference type="RefSeq" id="WP_204021689.1">
    <property type="nucleotide sequence ID" value="NZ_BOOW01000007.1"/>
</dbReference>
<feature type="transmembrane region" description="Helical" evidence="1">
    <location>
        <begin position="21"/>
        <end position="47"/>
    </location>
</feature>
<evidence type="ECO:0000256" key="1">
    <source>
        <dbReference type="SAM" id="Phobius"/>
    </source>
</evidence>
<keyword evidence="1" id="KW-1133">Transmembrane helix</keyword>
<evidence type="ECO:0008006" key="4">
    <source>
        <dbReference type="Google" id="ProtNLM"/>
    </source>
</evidence>
<evidence type="ECO:0000313" key="2">
    <source>
        <dbReference type="EMBL" id="GII90882.1"/>
    </source>
</evidence>
<name>A0A919RCF4_9ACTN</name>
<protein>
    <recommendedName>
        <fullName evidence="4">DUF4190 domain-containing protein</fullName>
    </recommendedName>
</protein>
<proteinExistence type="predicted"/>
<keyword evidence="1" id="KW-0812">Transmembrane</keyword>
<comment type="caution">
    <text evidence="2">The sequence shown here is derived from an EMBL/GenBank/DDBJ whole genome shotgun (WGS) entry which is preliminary data.</text>
</comment>
<gene>
    <name evidence="2" type="ORF">Ssi02_11130</name>
</gene>
<keyword evidence="1" id="KW-0472">Membrane</keyword>